<proteinExistence type="inferred from homology"/>
<dbReference type="AlphaFoldDB" id="A0A3A1P094"/>
<keyword evidence="5" id="KW-0560">Oxidoreductase</keyword>
<dbReference type="Proteomes" id="UP000265366">
    <property type="component" value="Unassembled WGS sequence"/>
</dbReference>
<evidence type="ECO:0000256" key="1">
    <source>
        <dbReference type="ARBA" id="ARBA00001974"/>
    </source>
</evidence>
<dbReference type="PANTHER" id="PTHR43884:SF20">
    <property type="entry name" value="ACYL-COA DEHYDROGENASE FADE28"/>
    <property type="match status" value="1"/>
</dbReference>
<dbReference type="InterPro" id="IPR037069">
    <property type="entry name" value="AcylCoA_DH/ox_N_sf"/>
</dbReference>
<accession>A0A3A1P094</accession>
<feature type="domain" description="Acyl-CoA dehydrogenase/oxidase C-terminal" evidence="6">
    <location>
        <begin position="221"/>
        <end position="356"/>
    </location>
</feature>
<evidence type="ECO:0000259" key="6">
    <source>
        <dbReference type="Pfam" id="PF00441"/>
    </source>
</evidence>
<dbReference type="RefSeq" id="WP_119593971.1">
    <property type="nucleotide sequence ID" value="NZ_QXFM01000126.1"/>
</dbReference>
<organism evidence="8 9">
    <name type="scientific">Aurantiacibacter xanthus</name>
    <dbReference type="NCBI Taxonomy" id="1784712"/>
    <lineage>
        <taxon>Bacteria</taxon>
        <taxon>Pseudomonadati</taxon>
        <taxon>Pseudomonadota</taxon>
        <taxon>Alphaproteobacteria</taxon>
        <taxon>Sphingomonadales</taxon>
        <taxon>Erythrobacteraceae</taxon>
        <taxon>Aurantiacibacter</taxon>
    </lineage>
</organism>
<evidence type="ECO:0000256" key="2">
    <source>
        <dbReference type="ARBA" id="ARBA00009347"/>
    </source>
</evidence>
<dbReference type="OrthoDB" id="7328575at2"/>
<keyword evidence="9" id="KW-1185">Reference proteome</keyword>
<name>A0A3A1P094_9SPHN</name>
<dbReference type="InterPro" id="IPR013786">
    <property type="entry name" value="AcylCoA_DH/ox_N"/>
</dbReference>
<evidence type="ECO:0000313" key="8">
    <source>
        <dbReference type="EMBL" id="RIV81955.1"/>
    </source>
</evidence>
<evidence type="ECO:0000259" key="7">
    <source>
        <dbReference type="Pfam" id="PF02771"/>
    </source>
</evidence>
<evidence type="ECO:0000313" key="9">
    <source>
        <dbReference type="Proteomes" id="UP000265366"/>
    </source>
</evidence>
<evidence type="ECO:0000256" key="3">
    <source>
        <dbReference type="ARBA" id="ARBA00022630"/>
    </source>
</evidence>
<comment type="cofactor">
    <cofactor evidence="1">
        <name>FAD</name>
        <dbReference type="ChEBI" id="CHEBI:57692"/>
    </cofactor>
</comment>
<dbReference type="InterPro" id="IPR036250">
    <property type="entry name" value="AcylCo_DH-like_C"/>
</dbReference>
<evidence type="ECO:0000256" key="5">
    <source>
        <dbReference type="ARBA" id="ARBA00023002"/>
    </source>
</evidence>
<dbReference type="InterPro" id="IPR046373">
    <property type="entry name" value="Acyl-CoA_Oxase/DH_mid-dom_sf"/>
</dbReference>
<dbReference type="CDD" id="cd00567">
    <property type="entry name" value="ACAD"/>
    <property type="match status" value="1"/>
</dbReference>
<dbReference type="InterPro" id="IPR009075">
    <property type="entry name" value="AcylCo_DH/oxidase_C"/>
</dbReference>
<dbReference type="Pfam" id="PF02771">
    <property type="entry name" value="Acyl-CoA_dh_N"/>
    <property type="match status" value="1"/>
</dbReference>
<sequence>MNFLFNEEQTSLGETVGQVLADHAALTGPDPSRGSDAEVWAALAELGLFSLLVAEEHGGVGLGLVDLAPTIEALGAGLAPPLIASTLVATEAVNRLGDAEQRAQLLPGIAAGETAIAIASAELGRGNDPVFAECGLHDGRLTGRKIAVAGADVAQMLLVVTRTQSAPVLALVPTDAPGVTIEPHADIDPSAGLCRVTFDNVAVASAQLLGEGSPGALDTLIDLGATAQSGMAMGIAEVMLKRSVAYACEREQFGKPIGSFQAIKHRCADLAVAVEAGKATSHYAFWACSEDAEDRASAASAAKAYCGEIACNACNDAIQIHGGMGFTWELGLHRFLRRAQVIEHAVGSRAWHYERVVAETLAAREVA</sequence>
<comment type="similarity">
    <text evidence="2">Belongs to the acyl-CoA dehydrogenase family.</text>
</comment>
<dbReference type="GO" id="GO:0003995">
    <property type="term" value="F:acyl-CoA dehydrogenase activity"/>
    <property type="evidence" value="ECO:0007669"/>
    <property type="project" value="TreeGrafter"/>
</dbReference>
<feature type="domain" description="Acyl-CoA dehydrogenase/oxidase N-terminal" evidence="7">
    <location>
        <begin position="7"/>
        <end position="113"/>
    </location>
</feature>
<dbReference type="PANTHER" id="PTHR43884">
    <property type="entry name" value="ACYL-COA DEHYDROGENASE"/>
    <property type="match status" value="1"/>
</dbReference>
<dbReference type="Gene3D" id="1.20.140.10">
    <property type="entry name" value="Butyryl-CoA Dehydrogenase, subunit A, domain 3"/>
    <property type="match status" value="1"/>
</dbReference>
<dbReference type="SUPFAM" id="SSF47203">
    <property type="entry name" value="Acyl-CoA dehydrogenase C-terminal domain-like"/>
    <property type="match status" value="1"/>
</dbReference>
<dbReference type="SUPFAM" id="SSF56645">
    <property type="entry name" value="Acyl-CoA dehydrogenase NM domain-like"/>
    <property type="match status" value="1"/>
</dbReference>
<gene>
    <name evidence="8" type="ORF">D2V17_16315</name>
</gene>
<dbReference type="EMBL" id="QXFM01000126">
    <property type="protein sequence ID" value="RIV81955.1"/>
    <property type="molecule type" value="Genomic_DNA"/>
</dbReference>
<dbReference type="InterPro" id="IPR009100">
    <property type="entry name" value="AcylCoA_DH/oxidase_NM_dom_sf"/>
</dbReference>
<dbReference type="Pfam" id="PF00441">
    <property type="entry name" value="Acyl-CoA_dh_1"/>
    <property type="match status" value="1"/>
</dbReference>
<keyword evidence="4" id="KW-0274">FAD</keyword>
<keyword evidence="3" id="KW-0285">Flavoprotein</keyword>
<evidence type="ECO:0000256" key="4">
    <source>
        <dbReference type="ARBA" id="ARBA00022827"/>
    </source>
</evidence>
<dbReference type="Gene3D" id="1.10.540.10">
    <property type="entry name" value="Acyl-CoA dehydrogenase/oxidase, N-terminal domain"/>
    <property type="match status" value="1"/>
</dbReference>
<dbReference type="Gene3D" id="2.40.110.10">
    <property type="entry name" value="Butyryl-CoA Dehydrogenase, subunit A, domain 2"/>
    <property type="match status" value="1"/>
</dbReference>
<comment type="caution">
    <text evidence="8">The sequence shown here is derived from an EMBL/GenBank/DDBJ whole genome shotgun (WGS) entry which is preliminary data.</text>
</comment>
<dbReference type="GO" id="GO:0050660">
    <property type="term" value="F:flavin adenine dinucleotide binding"/>
    <property type="evidence" value="ECO:0007669"/>
    <property type="project" value="InterPro"/>
</dbReference>
<protein>
    <submittedName>
        <fullName evidence="8">Acyl-CoA dehydrogenase</fullName>
    </submittedName>
</protein>
<reference evidence="8 9" key="1">
    <citation type="submission" date="2018-08" db="EMBL/GenBank/DDBJ databases">
        <title>Erythrobacter zhengii sp.nov., a bacterium isolated from deep-sea sediment.</title>
        <authorList>
            <person name="Fang C."/>
            <person name="Wu Y.-H."/>
            <person name="Sun C."/>
            <person name="Wang H."/>
            <person name="Cheng H."/>
            <person name="Meng F.-X."/>
            <person name="Wang C.-S."/>
            <person name="Xu X.-W."/>
        </authorList>
    </citation>
    <scope>NUCLEOTIDE SEQUENCE [LARGE SCALE GENOMIC DNA]</scope>
    <source>
        <strain evidence="8 9">CCTCC AB 2015396</strain>
    </source>
</reference>